<dbReference type="PANTHER" id="PTHR12732:SF8">
    <property type="entry name" value="NUCLEAR MRNA EXPORT PROTEIN THP1"/>
    <property type="match status" value="1"/>
</dbReference>
<feature type="non-terminal residue" evidence="1">
    <location>
        <position position="381"/>
    </location>
</feature>
<dbReference type="PANTHER" id="PTHR12732">
    <property type="entry name" value="UNCHARACTERIZED PROTEASOME COMPONENT REGION PCI-CONTAINING"/>
    <property type="match status" value="1"/>
</dbReference>
<dbReference type="SMART" id="SM00753">
    <property type="entry name" value="PAM"/>
    <property type="match status" value="1"/>
</dbReference>
<dbReference type="GO" id="GO:0003690">
    <property type="term" value="F:double-stranded DNA binding"/>
    <property type="evidence" value="ECO:0007669"/>
    <property type="project" value="InterPro"/>
</dbReference>
<proteinExistence type="predicted"/>
<evidence type="ECO:0000313" key="2">
    <source>
        <dbReference type="Proteomes" id="UP000095009"/>
    </source>
</evidence>
<dbReference type="GO" id="GO:0016973">
    <property type="term" value="P:poly(A)+ mRNA export from nucleus"/>
    <property type="evidence" value="ECO:0007669"/>
    <property type="project" value="TreeGrafter"/>
</dbReference>
<protein>
    <recommendedName>
        <fullName evidence="3">PCI domain-containing protein</fullName>
    </recommendedName>
</protein>
<dbReference type="GO" id="GO:0006368">
    <property type="term" value="P:transcription elongation by RNA polymerase II"/>
    <property type="evidence" value="ECO:0007669"/>
    <property type="project" value="TreeGrafter"/>
</dbReference>
<name>A0A1E3PLM7_9ASCO</name>
<dbReference type="AlphaFoldDB" id="A0A1E3PLM7"/>
<dbReference type="EMBL" id="KV454408">
    <property type="protein sequence ID" value="ODQ66346.1"/>
    <property type="molecule type" value="Genomic_DNA"/>
</dbReference>
<evidence type="ECO:0000313" key="1">
    <source>
        <dbReference type="EMBL" id="ODQ66346.1"/>
    </source>
</evidence>
<dbReference type="GO" id="GO:0070390">
    <property type="term" value="C:transcription export complex 2"/>
    <property type="evidence" value="ECO:0007669"/>
    <property type="project" value="TreeGrafter"/>
</dbReference>
<dbReference type="GO" id="GO:0000973">
    <property type="term" value="P:post-transcriptional tethering of RNA polymerase II gene DNA at nuclear periphery"/>
    <property type="evidence" value="ECO:0007669"/>
    <property type="project" value="TreeGrafter"/>
</dbReference>
<evidence type="ECO:0008006" key="3">
    <source>
        <dbReference type="Google" id="ProtNLM"/>
    </source>
</evidence>
<keyword evidence="2" id="KW-1185">Reference proteome</keyword>
<organism evidence="1 2">
    <name type="scientific">Nadsonia fulvescens var. elongata DSM 6958</name>
    <dbReference type="NCBI Taxonomy" id="857566"/>
    <lineage>
        <taxon>Eukaryota</taxon>
        <taxon>Fungi</taxon>
        <taxon>Dikarya</taxon>
        <taxon>Ascomycota</taxon>
        <taxon>Saccharomycotina</taxon>
        <taxon>Dipodascomycetes</taxon>
        <taxon>Dipodascales</taxon>
        <taxon>Dipodascales incertae sedis</taxon>
        <taxon>Nadsonia</taxon>
    </lineage>
</organism>
<dbReference type="OrthoDB" id="5404651at2759"/>
<feature type="non-terminal residue" evidence="1">
    <location>
        <position position="1"/>
    </location>
</feature>
<reference evidence="1 2" key="1">
    <citation type="journal article" date="2016" name="Proc. Natl. Acad. Sci. U.S.A.">
        <title>Comparative genomics of biotechnologically important yeasts.</title>
        <authorList>
            <person name="Riley R."/>
            <person name="Haridas S."/>
            <person name="Wolfe K.H."/>
            <person name="Lopes M.R."/>
            <person name="Hittinger C.T."/>
            <person name="Goeker M."/>
            <person name="Salamov A.A."/>
            <person name="Wisecaver J.H."/>
            <person name="Long T.M."/>
            <person name="Calvey C.H."/>
            <person name="Aerts A.L."/>
            <person name="Barry K.W."/>
            <person name="Choi C."/>
            <person name="Clum A."/>
            <person name="Coughlan A.Y."/>
            <person name="Deshpande S."/>
            <person name="Douglass A.P."/>
            <person name="Hanson S.J."/>
            <person name="Klenk H.-P."/>
            <person name="LaButti K.M."/>
            <person name="Lapidus A."/>
            <person name="Lindquist E.A."/>
            <person name="Lipzen A.M."/>
            <person name="Meier-Kolthoff J.P."/>
            <person name="Ohm R.A."/>
            <person name="Otillar R.P."/>
            <person name="Pangilinan J.L."/>
            <person name="Peng Y."/>
            <person name="Rokas A."/>
            <person name="Rosa C.A."/>
            <person name="Scheuner C."/>
            <person name="Sibirny A.A."/>
            <person name="Slot J.C."/>
            <person name="Stielow J.B."/>
            <person name="Sun H."/>
            <person name="Kurtzman C.P."/>
            <person name="Blackwell M."/>
            <person name="Grigoriev I.V."/>
            <person name="Jeffries T.W."/>
        </authorList>
    </citation>
    <scope>NUCLEOTIDE SEQUENCE [LARGE SCALE GENOMIC DNA]</scope>
    <source>
        <strain evidence="1 2">DSM 6958</strain>
    </source>
</reference>
<sequence length="381" mass="43623">VVEQANLFDDEWPGFAELIKTYLRFTRDIDPYKPIINSFDLYLKFFTDLQTAFSNNRGAVLSPTIMSTCGVVIPMALKIDQKYSKSKMVRTSFISAVVLKIFNSIRGERADPSKLASLDARRDTSKKGIIMYISTVLCRLYFRLGQPASCANVFSNIHTAKLRLSQFPKSQTVEYRYYLGRFYLYKCQFGKSFIHLSWAFDNCYTGSNNKRLILKYLIPVSILLGRIPSQELLYHYNLHQPYLPLVNHLKSGNYRAFTQHVDIAFRDWFLERELLVMLKYRMSLLVYRSIIYKLLTLTGGQFNMKFDTIKAGLTAAGVLDDVPWKAEEDTAATDYFIENVCIALVDGGLVKANVFTRSRVLKFSPKDPIPNLATLNGINNG</sequence>
<dbReference type="InterPro" id="IPR045114">
    <property type="entry name" value="Csn12-like"/>
</dbReference>
<gene>
    <name evidence="1" type="ORF">NADFUDRAFT_8752</name>
</gene>
<dbReference type="Proteomes" id="UP000095009">
    <property type="component" value="Unassembled WGS sequence"/>
</dbReference>
<dbReference type="STRING" id="857566.A0A1E3PLM7"/>
<accession>A0A1E3PLM7</accession>
<dbReference type="GO" id="GO:0003723">
    <property type="term" value="F:RNA binding"/>
    <property type="evidence" value="ECO:0007669"/>
    <property type="project" value="InterPro"/>
</dbReference>